<reference evidence="2 3" key="1">
    <citation type="submission" date="2017-01" db="EMBL/GenBank/DDBJ databases">
        <title>Novel large sulfur bacteria in the metagenomes of groundwater-fed chemosynthetic microbial mats in the Lake Huron basin.</title>
        <authorList>
            <person name="Sharrar A.M."/>
            <person name="Flood B.E."/>
            <person name="Bailey J.V."/>
            <person name="Jones D.S."/>
            <person name="Biddanda B."/>
            <person name="Ruberg S.A."/>
            <person name="Marcus D.N."/>
            <person name="Dick G.J."/>
        </authorList>
    </citation>
    <scope>NUCLEOTIDE SEQUENCE [LARGE SCALE GENOMIC DNA]</scope>
    <source>
        <strain evidence="2">A8</strain>
    </source>
</reference>
<dbReference type="AlphaFoldDB" id="A0A1Y1Q9Q7"/>
<accession>A0A1Y1Q9Q7</accession>
<name>A0A1Y1Q9Q7_9GAMM</name>
<evidence type="ECO:0000256" key="1">
    <source>
        <dbReference type="SAM" id="Phobius"/>
    </source>
</evidence>
<organism evidence="2 3">
    <name type="scientific">Thiothrix lacustris</name>
    <dbReference type="NCBI Taxonomy" id="525917"/>
    <lineage>
        <taxon>Bacteria</taxon>
        <taxon>Pseudomonadati</taxon>
        <taxon>Pseudomonadota</taxon>
        <taxon>Gammaproteobacteria</taxon>
        <taxon>Thiotrichales</taxon>
        <taxon>Thiotrichaceae</taxon>
        <taxon>Thiothrix</taxon>
    </lineage>
</organism>
<evidence type="ECO:0000313" key="2">
    <source>
        <dbReference type="EMBL" id="OQX00721.1"/>
    </source>
</evidence>
<dbReference type="EMBL" id="MTEJ01000627">
    <property type="protein sequence ID" value="OQX00721.1"/>
    <property type="molecule type" value="Genomic_DNA"/>
</dbReference>
<dbReference type="Proteomes" id="UP000192491">
    <property type="component" value="Unassembled WGS sequence"/>
</dbReference>
<keyword evidence="1" id="KW-0472">Membrane</keyword>
<keyword evidence="1" id="KW-0812">Transmembrane</keyword>
<protein>
    <submittedName>
        <fullName evidence="2">Uncharacterized protein</fullName>
    </submittedName>
</protein>
<evidence type="ECO:0000313" key="3">
    <source>
        <dbReference type="Proteomes" id="UP000192491"/>
    </source>
</evidence>
<gene>
    <name evidence="2" type="ORF">BWK73_47850</name>
</gene>
<comment type="caution">
    <text evidence="2">The sequence shown here is derived from an EMBL/GenBank/DDBJ whole genome shotgun (WGS) entry which is preliminary data.</text>
</comment>
<keyword evidence="1" id="KW-1133">Transmembrane helix</keyword>
<sequence length="60" mass="6497">MMTGIATAHDGIAHHAETHNDMAHFAAHTLMALPVVIAVGLLIWGAKRFIAKRAVLRKRG</sequence>
<feature type="transmembrane region" description="Helical" evidence="1">
    <location>
        <begin position="25"/>
        <end position="44"/>
    </location>
</feature>
<proteinExistence type="predicted"/>